<feature type="compositionally biased region" description="Polar residues" evidence="2">
    <location>
        <begin position="154"/>
        <end position="166"/>
    </location>
</feature>
<evidence type="ECO:0000256" key="1">
    <source>
        <dbReference type="SAM" id="Coils"/>
    </source>
</evidence>
<dbReference type="KEGG" id="pti:PHATRDRAFT_48485"/>
<feature type="compositionally biased region" description="Basic and acidic residues" evidence="2">
    <location>
        <begin position="114"/>
        <end position="129"/>
    </location>
</feature>
<gene>
    <name evidence="3" type="ORF">PHATRDRAFT_48485</name>
</gene>
<evidence type="ECO:0000313" key="3">
    <source>
        <dbReference type="EMBL" id="EEC45613.1"/>
    </source>
</evidence>
<dbReference type="EMBL" id="CM000619">
    <property type="protein sequence ID" value="EEC45613.1"/>
    <property type="molecule type" value="Genomic_DNA"/>
</dbReference>
<feature type="region of interest" description="Disordered" evidence="2">
    <location>
        <begin position="305"/>
        <end position="335"/>
    </location>
</feature>
<proteinExistence type="predicted"/>
<dbReference type="HOGENOM" id="CLU_366656_0_0_1"/>
<feature type="compositionally biased region" description="Polar residues" evidence="2">
    <location>
        <begin position="76"/>
        <end position="93"/>
    </location>
</feature>
<dbReference type="OrthoDB" id="44326at2759"/>
<protein>
    <submittedName>
        <fullName evidence="3">Uncharacterized protein</fullName>
    </submittedName>
</protein>
<feature type="region of interest" description="Disordered" evidence="2">
    <location>
        <begin position="1"/>
        <end position="218"/>
    </location>
</feature>
<dbReference type="InParanoid" id="B7G7B1"/>
<feature type="compositionally biased region" description="Polar residues" evidence="2">
    <location>
        <begin position="174"/>
        <end position="213"/>
    </location>
</feature>
<dbReference type="GeneID" id="7203767"/>
<dbReference type="RefSeq" id="XP_002182877.1">
    <property type="nucleotide sequence ID" value="XM_002182841.1"/>
</dbReference>
<feature type="region of interest" description="Disordered" evidence="2">
    <location>
        <begin position="564"/>
        <end position="587"/>
    </location>
</feature>
<name>B7G7B1_PHATC</name>
<keyword evidence="4" id="KW-1185">Reference proteome</keyword>
<feature type="compositionally biased region" description="Low complexity" evidence="2">
    <location>
        <begin position="642"/>
        <end position="657"/>
    </location>
</feature>
<evidence type="ECO:0000256" key="2">
    <source>
        <dbReference type="SAM" id="MobiDB-lite"/>
    </source>
</evidence>
<sequence>MNPSGMRAAVQRPLDAPETHHPGRSRNSNSSNRPLDSASTNSYRSTHSSRSSVLERAREYNRRVEQQNHRSKSLERTTTSTSEAGSLASRTYPSSAAGSRSQSASRATPHARLGTRERAMASVRKERNHATTTTAAAASHTPPGMATSRHAVGRSTSYTQPSTPVSAYSRPDTETATPQSNASRRMWTETPSSKATQSLSATKMSPTRSLKSARSSHKGEAVVSPELLVDALSGHEDGLLAIAERLMEHYDGGYDVMGEAIIDAFADVQKLFQHVVEAAHMEGAAFEASRCETEMAELRRQAAAGELSNGAHDDLSPRNPTAQDANTPGAPTRHDEFIDQDVKDILTEAIRQGAAFRDQNAYTDCLELYEQACQEASAMLPVDSDHRGRLQLSIARTESMSAERACAILRYAMDDVLRSGLRVGRTPLPDPSKRADVVLSKPLSHLGVTGGLNGQAGVVQSSVEALASLTEEMKEIMGAPVYADTPLQAVAHRFWIELNEAQKSAQKNEARLEQNLGKLKGDFLLAKAEWEEKLSQSNETADSYKQKYERMKEQHKHEQYMDQARSFPSRVHDDDANDTPTMYGSVRSAASGKAGSVASGVSGLAQHAKSIVNSMNSMNCAAMSDDRASPQMNMDELEIHSASRGRSSSQRFSNRSSPHLQPPHSAPRNKLSKSFREYSKSPQRMDV</sequence>
<keyword evidence="1" id="KW-0175">Coiled coil</keyword>
<organism evidence="3 4">
    <name type="scientific">Phaeodactylum tricornutum (strain CCAP 1055/1)</name>
    <dbReference type="NCBI Taxonomy" id="556484"/>
    <lineage>
        <taxon>Eukaryota</taxon>
        <taxon>Sar</taxon>
        <taxon>Stramenopiles</taxon>
        <taxon>Ochrophyta</taxon>
        <taxon>Bacillariophyta</taxon>
        <taxon>Bacillariophyceae</taxon>
        <taxon>Bacillariophycidae</taxon>
        <taxon>Naviculales</taxon>
        <taxon>Phaeodactylaceae</taxon>
        <taxon>Phaeodactylum</taxon>
    </lineage>
</organism>
<dbReference type="PaxDb" id="2850-Phatr48485"/>
<feature type="compositionally biased region" description="Basic and acidic residues" evidence="2">
    <location>
        <begin position="674"/>
        <end position="687"/>
    </location>
</feature>
<feature type="compositionally biased region" description="Low complexity" evidence="2">
    <location>
        <begin position="25"/>
        <end position="52"/>
    </location>
</feature>
<reference evidence="3 4" key="1">
    <citation type="journal article" date="2008" name="Nature">
        <title>The Phaeodactylum genome reveals the evolutionary history of diatom genomes.</title>
        <authorList>
            <person name="Bowler C."/>
            <person name="Allen A.E."/>
            <person name="Badger J.H."/>
            <person name="Grimwood J."/>
            <person name="Jabbari K."/>
            <person name="Kuo A."/>
            <person name="Maheswari U."/>
            <person name="Martens C."/>
            <person name="Maumus F."/>
            <person name="Otillar R.P."/>
            <person name="Rayko E."/>
            <person name="Salamov A."/>
            <person name="Vandepoele K."/>
            <person name="Beszteri B."/>
            <person name="Gruber A."/>
            <person name="Heijde M."/>
            <person name="Katinka M."/>
            <person name="Mock T."/>
            <person name="Valentin K."/>
            <person name="Verret F."/>
            <person name="Berges J.A."/>
            <person name="Brownlee C."/>
            <person name="Cadoret J.P."/>
            <person name="Chiovitti A."/>
            <person name="Choi C.J."/>
            <person name="Coesel S."/>
            <person name="De Martino A."/>
            <person name="Detter J.C."/>
            <person name="Durkin C."/>
            <person name="Falciatore A."/>
            <person name="Fournet J."/>
            <person name="Haruta M."/>
            <person name="Huysman M.J."/>
            <person name="Jenkins B.D."/>
            <person name="Jiroutova K."/>
            <person name="Jorgensen R.E."/>
            <person name="Joubert Y."/>
            <person name="Kaplan A."/>
            <person name="Kroger N."/>
            <person name="Kroth P.G."/>
            <person name="La Roche J."/>
            <person name="Lindquist E."/>
            <person name="Lommer M."/>
            <person name="Martin-Jezequel V."/>
            <person name="Lopez P.J."/>
            <person name="Lucas S."/>
            <person name="Mangogna M."/>
            <person name="McGinnis K."/>
            <person name="Medlin L.K."/>
            <person name="Montsant A."/>
            <person name="Oudot-Le Secq M.P."/>
            <person name="Napoli C."/>
            <person name="Obornik M."/>
            <person name="Parker M.S."/>
            <person name="Petit J.L."/>
            <person name="Porcel B.M."/>
            <person name="Poulsen N."/>
            <person name="Robison M."/>
            <person name="Rychlewski L."/>
            <person name="Rynearson T.A."/>
            <person name="Schmutz J."/>
            <person name="Shapiro H."/>
            <person name="Siaut M."/>
            <person name="Stanley M."/>
            <person name="Sussman M.R."/>
            <person name="Taylor A.R."/>
            <person name="Vardi A."/>
            <person name="von Dassow P."/>
            <person name="Vyverman W."/>
            <person name="Willis A."/>
            <person name="Wyrwicz L.S."/>
            <person name="Rokhsar D.S."/>
            <person name="Weissenbach J."/>
            <person name="Armbrust E.V."/>
            <person name="Green B.R."/>
            <person name="Van de Peer Y."/>
            <person name="Grigoriev I.V."/>
        </authorList>
    </citation>
    <scope>NUCLEOTIDE SEQUENCE [LARGE SCALE GENOMIC DNA]</scope>
    <source>
        <strain evidence="3 4">CCAP 1055/1</strain>
    </source>
</reference>
<evidence type="ECO:0000313" key="4">
    <source>
        <dbReference type="Proteomes" id="UP000000759"/>
    </source>
</evidence>
<feature type="compositionally biased region" description="Basic and acidic residues" evidence="2">
    <location>
        <begin position="53"/>
        <end position="75"/>
    </location>
</feature>
<feature type="region of interest" description="Disordered" evidence="2">
    <location>
        <begin position="638"/>
        <end position="687"/>
    </location>
</feature>
<feature type="compositionally biased region" description="Low complexity" evidence="2">
    <location>
        <begin position="94"/>
        <end position="107"/>
    </location>
</feature>
<reference evidence="4" key="2">
    <citation type="submission" date="2008-08" db="EMBL/GenBank/DDBJ databases">
        <authorList>
            <consortium name="Diatom Consortium"/>
            <person name="Grigoriev I."/>
            <person name="Grimwood J."/>
            <person name="Kuo A."/>
            <person name="Otillar R.P."/>
            <person name="Salamov A."/>
            <person name="Detter J.C."/>
            <person name="Lindquist E."/>
            <person name="Shapiro H."/>
            <person name="Lucas S."/>
            <person name="Glavina del Rio T."/>
            <person name="Pitluck S."/>
            <person name="Rokhsar D."/>
            <person name="Bowler C."/>
        </authorList>
    </citation>
    <scope>GENOME REANNOTATION</scope>
    <source>
        <strain evidence="4">CCAP 1055/1</strain>
    </source>
</reference>
<dbReference type="Proteomes" id="UP000000759">
    <property type="component" value="Chromosome 17"/>
</dbReference>
<dbReference type="AlphaFoldDB" id="B7G7B1"/>
<accession>B7G7B1</accession>
<feature type="coiled-coil region" evidence="1">
    <location>
        <begin position="502"/>
        <end position="554"/>
    </location>
</feature>